<comment type="catalytic activity">
    <reaction evidence="1">
        <text>9-(9Z-hexadecenoyloxy)-octadecanoate + H2O = (9Z)-hexadecenoate + 9-hydroxy-octadecanoate + H(+)</text>
        <dbReference type="Rhea" id="RHEA:52068"/>
        <dbReference type="ChEBI" id="CHEBI:15377"/>
        <dbReference type="ChEBI" id="CHEBI:15378"/>
        <dbReference type="ChEBI" id="CHEBI:32372"/>
        <dbReference type="ChEBI" id="CHEBI:136286"/>
        <dbReference type="ChEBI" id="CHEBI:136309"/>
    </reaction>
    <physiologicalReaction direction="left-to-right" evidence="1">
        <dbReference type="Rhea" id="RHEA:52069"/>
    </physiologicalReaction>
</comment>
<evidence type="ECO:0000256" key="7">
    <source>
        <dbReference type="ARBA" id="ARBA00047368"/>
    </source>
</evidence>
<feature type="transmembrane region" description="Helical" evidence="17">
    <location>
        <begin position="126"/>
        <end position="143"/>
    </location>
</feature>
<gene>
    <name evidence="18" type="ORF">ILUMI_07453</name>
</gene>
<proteinExistence type="inferred from homology"/>
<evidence type="ECO:0000256" key="14">
    <source>
        <dbReference type="ARBA" id="ARBA00049296"/>
    </source>
</evidence>
<feature type="transmembrane region" description="Helical" evidence="17">
    <location>
        <begin position="87"/>
        <end position="106"/>
    </location>
</feature>
<feature type="transmembrane region" description="Helical" evidence="17">
    <location>
        <begin position="48"/>
        <end position="67"/>
    </location>
</feature>
<dbReference type="GO" id="GO:0016020">
    <property type="term" value="C:membrane"/>
    <property type="evidence" value="ECO:0007669"/>
    <property type="project" value="InterPro"/>
</dbReference>
<dbReference type="AlphaFoldDB" id="A0A8K0GEE1"/>
<evidence type="ECO:0000256" key="12">
    <source>
        <dbReference type="ARBA" id="ARBA00048800"/>
    </source>
</evidence>
<evidence type="ECO:0000256" key="4">
    <source>
        <dbReference type="ARBA" id="ARBA00022692"/>
    </source>
</evidence>
<evidence type="ECO:0000313" key="18">
    <source>
        <dbReference type="EMBL" id="KAF2898722.1"/>
    </source>
</evidence>
<evidence type="ECO:0000256" key="13">
    <source>
        <dbReference type="ARBA" id="ARBA00049221"/>
    </source>
</evidence>
<evidence type="ECO:0000256" key="1">
    <source>
        <dbReference type="ARBA" id="ARBA00000923"/>
    </source>
</evidence>
<comment type="catalytic activity">
    <reaction evidence="11">
        <text>12-(9Z-octadecenoyloxy)-octadecanoate + H2O = 12-hydroxyoctadecanoate + (9Z)-octadecenoate + H(+)</text>
        <dbReference type="Rhea" id="RHEA:52060"/>
        <dbReference type="ChEBI" id="CHEBI:15377"/>
        <dbReference type="ChEBI" id="CHEBI:15378"/>
        <dbReference type="ChEBI" id="CHEBI:30823"/>
        <dbReference type="ChEBI" id="CHEBI:84201"/>
        <dbReference type="ChEBI" id="CHEBI:136302"/>
    </reaction>
    <physiologicalReaction direction="left-to-right" evidence="11">
        <dbReference type="Rhea" id="RHEA:52061"/>
    </physiologicalReaction>
</comment>
<dbReference type="OrthoDB" id="1898221at2759"/>
<dbReference type="InterPro" id="IPR006838">
    <property type="entry name" value="ADTRP_AIG1"/>
</dbReference>
<comment type="catalytic activity">
    <reaction evidence="15">
        <text>13-(9Z-hexadecenoyloxy)-octadecanoate + H2O = 13-hydroxy-octadecanoate + (9Z)-hexadecenoate + H(+)</text>
        <dbReference type="Rhea" id="RHEA:52076"/>
        <dbReference type="ChEBI" id="CHEBI:15377"/>
        <dbReference type="ChEBI" id="CHEBI:15378"/>
        <dbReference type="ChEBI" id="CHEBI:32372"/>
        <dbReference type="ChEBI" id="CHEBI:136304"/>
        <dbReference type="ChEBI" id="CHEBI:136315"/>
    </reaction>
    <physiologicalReaction direction="left-to-right" evidence="15">
        <dbReference type="Rhea" id="RHEA:52077"/>
    </physiologicalReaction>
</comment>
<comment type="similarity">
    <text evidence="3">Belongs to the AIG1 family.</text>
</comment>
<evidence type="ECO:0000256" key="2">
    <source>
        <dbReference type="ARBA" id="ARBA00004127"/>
    </source>
</evidence>
<sequence>MWRVIFHLIATINYVFSMWYDQNYVDLKSVSPVNDIKFFKGRLKYLTIWNMLLQATFFTVCTLNDVIGSNEDTISNKPLIRKLKDGLLTCLAFPLSMFVGITFWALYAVDRELVFPKALDEFFPSWLNHVMHTNIMIFILIELATSYRKYPSRKVGISVLSLFMLVYLVWVHIIHAYSGMWVYPVLEVLNLPLRILFFLSSLGLGVALYIFGEKLNSIIWSNQLQQESRTRKSQ</sequence>
<comment type="catalytic activity">
    <reaction evidence="14">
        <text>13-(9Z-octadecenoyloxy)-octadecanoate + H2O = 13-hydroxy-octadecanoate + (9Z)-octadecenoate + H(+)</text>
        <dbReference type="Rhea" id="RHEA:52064"/>
        <dbReference type="ChEBI" id="CHEBI:15377"/>
        <dbReference type="ChEBI" id="CHEBI:15378"/>
        <dbReference type="ChEBI" id="CHEBI:30823"/>
        <dbReference type="ChEBI" id="CHEBI:136303"/>
        <dbReference type="ChEBI" id="CHEBI:136304"/>
    </reaction>
    <physiologicalReaction direction="left-to-right" evidence="14">
        <dbReference type="Rhea" id="RHEA:52065"/>
    </physiologicalReaction>
</comment>
<evidence type="ECO:0000256" key="8">
    <source>
        <dbReference type="ARBA" id="ARBA00047427"/>
    </source>
</evidence>
<dbReference type="PANTHER" id="PTHR10989">
    <property type="entry name" value="ANDROGEN-INDUCED PROTEIN 1-RELATED"/>
    <property type="match status" value="1"/>
</dbReference>
<reference evidence="18" key="1">
    <citation type="submission" date="2019-08" db="EMBL/GenBank/DDBJ databases">
        <title>The genome of the North American firefly Photinus pyralis.</title>
        <authorList>
            <consortium name="Photinus pyralis genome working group"/>
            <person name="Fallon T.R."/>
            <person name="Sander Lower S.E."/>
            <person name="Weng J.-K."/>
        </authorList>
    </citation>
    <scope>NUCLEOTIDE SEQUENCE</scope>
    <source>
        <strain evidence="18">TRF0915ILg1</strain>
        <tissue evidence="18">Whole body</tissue>
    </source>
</reference>
<evidence type="ECO:0000256" key="3">
    <source>
        <dbReference type="ARBA" id="ARBA00009300"/>
    </source>
</evidence>
<feature type="transmembrane region" description="Helical" evidence="17">
    <location>
        <begin position="155"/>
        <end position="173"/>
    </location>
</feature>
<evidence type="ECO:0000256" key="10">
    <source>
        <dbReference type="ARBA" id="ARBA00048680"/>
    </source>
</evidence>
<evidence type="ECO:0000256" key="15">
    <source>
        <dbReference type="ARBA" id="ARBA00049322"/>
    </source>
</evidence>
<evidence type="ECO:0000256" key="9">
    <source>
        <dbReference type="ARBA" id="ARBA00047863"/>
    </source>
</evidence>
<dbReference type="EMBL" id="VTPC01003321">
    <property type="protein sequence ID" value="KAF2898722.1"/>
    <property type="molecule type" value="Genomic_DNA"/>
</dbReference>
<keyword evidence="5 17" id="KW-1133">Transmembrane helix</keyword>
<keyword evidence="6 17" id="KW-0472">Membrane</keyword>
<comment type="catalytic activity">
    <reaction evidence="8">
        <text>13-octadecanoyloxy-octadecanoate + H2O = 13-hydroxy-octadecanoate + octadecanoate + H(+)</text>
        <dbReference type="Rhea" id="RHEA:52084"/>
        <dbReference type="ChEBI" id="CHEBI:15377"/>
        <dbReference type="ChEBI" id="CHEBI:15378"/>
        <dbReference type="ChEBI" id="CHEBI:25629"/>
        <dbReference type="ChEBI" id="CHEBI:136304"/>
        <dbReference type="ChEBI" id="CHEBI:136335"/>
    </reaction>
    <physiologicalReaction direction="left-to-right" evidence="8">
        <dbReference type="Rhea" id="RHEA:52085"/>
    </physiologicalReaction>
</comment>
<comment type="catalytic activity">
    <reaction evidence="7">
        <text>12-hexadecanoyloxy-octadecanoate + H2O = 12-hydroxyoctadecanoate + hexadecanoate + H(+)</text>
        <dbReference type="Rhea" id="RHEA:52056"/>
        <dbReference type="ChEBI" id="CHEBI:7896"/>
        <dbReference type="ChEBI" id="CHEBI:15377"/>
        <dbReference type="ChEBI" id="CHEBI:15378"/>
        <dbReference type="ChEBI" id="CHEBI:83677"/>
        <dbReference type="ChEBI" id="CHEBI:84201"/>
    </reaction>
    <physiologicalReaction direction="left-to-right" evidence="7">
        <dbReference type="Rhea" id="RHEA:52057"/>
    </physiologicalReaction>
</comment>
<accession>A0A8K0GEE1</accession>
<comment type="catalytic activity">
    <reaction evidence="12">
        <text>9-(9Z-octadecenoyloxy)-octadecanoate + H2O = 9-hydroxy-octadecanoate + (9Z)-octadecenoate + H(+)</text>
        <dbReference type="Rhea" id="RHEA:52048"/>
        <dbReference type="ChEBI" id="CHEBI:15377"/>
        <dbReference type="ChEBI" id="CHEBI:15378"/>
        <dbReference type="ChEBI" id="CHEBI:30823"/>
        <dbReference type="ChEBI" id="CHEBI:136282"/>
        <dbReference type="ChEBI" id="CHEBI:136286"/>
    </reaction>
    <physiologicalReaction direction="left-to-right" evidence="12">
        <dbReference type="Rhea" id="RHEA:52049"/>
    </physiologicalReaction>
</comment>
<dbReference type="Pfam" id="PF04750">
    <property type="entry name" value="Far-17a_AIG1"/>
    <property type="match status" value="1"/>
</dbReference>
<comment type="subcellular location">
    <subcellularLocation>
        <location evidence="2">Endomembrane system</location>
        <topology evidence="2">Multi-pass membrane protein</topology>
    </subcellularLocation>
</comment>
<evidence type="ECO:0000256" key="11">
    <source>
        <dbReference type="ARBA" id="ARBA00048701"/>
    </source>
</evidence>
<dbReference type="PANTHER" id="PTHR10989:SF16">
    <property type="entry name" value="AT02829P-RELATED"/>
    <property type="match status" value="1"/>
</dbReference>
<evidence type="ECO:0000256" key="5">
    <source>
        <dbReference type="ARBA" id="ARBA00022989"/>
    </source>
</evidence>
<comment type="catalytic activity">
    <reaction evidence="13">
        <text>9-octadecanoyloxy-octadecanoate + H2O = 9-hydroxy-octadecanoate + octadecanoate + H(+)</text>
        <dbReference type="Rhea" id="RHEA:52096"/>
        <dbReference type="ChEBI" id="CHEBI:15377"/>
        <dbReference type="ChEBI" id="CHEBI:15378"/>
        <dbReference type="ChEBI" id="CHEBI:25629"/>
        <dbReference type="ChEBI" id="CHEBI:136286"/>
        <dbReference type="ChEBI" id="CHEBI:136373"/>
    </reaction>
    <physiologicalReaction direction="left-to-right" evidence="13">
        <dbReference type="Rhea" id="RHEA:52097"/>
    </physiologicalReaction>
</comment>
<dbReference type="GO" id="GO:0012505">
    <property type="term" value="C:endomembrane system"/>
    <property type="evidence" value="ECO:0007669"/>
    <property type="project" value="UniProtKB-SubCell"/>
</dbReference>
<feature type="transmembrane region" description="Helical" evidence="17">
    <location>
        <begin position="193"/>
        <end position="211"/>
    </location>
</feature>
<organism evidence="18 19">
    <name type="scientific">Ignelater luminosus</name>
    <name type="common">Cucubano</name>
    <name type="synonym">Pyrophorus luminosus</name>
    <dbReference type="NCBI Taxonomy" id="2038154"/>
    <lineage>
        <taxon>Eukaryota</taxon>
        <taxon>Metazoa</taxon>
        <taxon>Ecdysozoa</taxon>
        <taxon>Arthropoda</taxon>
        <taxon>Hexapoda</taxon>
        <taxon>Insecta</taxon>
        <taxon>Pterygota</taxon>
        <taxon>Neoptera</taxon>
        <taxon>Endopterygota</taxon>
        <taxon>Coleoptera</taxon>
        <taxon>Polyphaga</taxon>
        <taxon>Elateriformia</taxon>
        <taxon>Elateroidea</taxon>
        <taxon>Elateridae</taxon>
        <taxon>Agrypninae</taxon>
        <taxon>Pyrophorini</taxon>
        <taxon>Ignelater</taxon>
    </lineage>
</organism>
<evidence type="ECO:0000313" key="19">
    <source>
        <dbReference type="Proteomes" id="UP000801492"/>
    </source>
</evidence>
<name>A0A8K0GEE1_IGNLU</name>
<dbReference type="Proteomes" id="UP000801492">
    <property type="component" value="Unassembled WGS sequence"/>
</dbReference>
<comment type="catalytic activity">
    <reaction evidence="16">
        <text>12-(9Z-hexadecenoyloxy)-octadecanoate + H2O = 12-hydroxyoctadecanoate + (9Z)-hexadecenoate + H(+)</text>
        <dbReference type="Rhea" id="RHEA:52072"/>
        <dbReference type="ChEBI" id="CHEBI:15377"/>
        <dbReference type="ChEBI" id="CHEBI:15378"/>
        <dbReference type="ChEBI" id="CHEBI:32372"/>
        <dbReference type="ChEBI" id="CHEBI:84201"/>
        <dbReference type="ChEBI" id="CHEBI:136312"/>
    </reaction>
    <physiologicalReaction direction="left-to-right" evidence="16">
        <dbReference type="Rhea" id="RHEA:52073"/>
    </physiologicalReaction>
</comment>
<comment type="catalytic activity">
    <reaction evidence="9">
        <text>9-hexadecanoyloxy-octadecanoate + H2O = 9-hydroxy-octadecanoate + hexadecanoate + H(+)</text>
        <dbReference type="Rhea" id="RHEA:52052"/>
        <dbReference type="ChEBI" id="CHEBI:7896"/>
        <dbReference type="ChEBI" id="CHEBI:15377"/>
        <dbReference type="ChEBI" id="CHEBI:15378"/>
        <dbReference type="ChEBI" id="CHEBI:83670"/>
        <dbReference type="ChEBI" id="CHEBI:136286"/>
    </reaction>
    <physiologicalReaction direction="left-to-right" evidence="9">
        <dbReference type="Rhea" id="RHEA:52053"/>
    </physiologicalReaction>
</comment>
<evidence type="ECO:0000256" key="17">
    <source>
        <dbReference type="SAM" id="Phobius"/>
    </source>
</evidence>
<evidence type="ECO:0000256" key="16">
    <source>
        <dbReference type="ARBA" id="ARBA00049428"/>
    </source>
</evidence>
<comment type="caution">
    <text evidence="18">The sequence shown here is derived from an EMBL/GenBank/DDBJ whole genome shotgun (WGS) entry which is preliminary data.</text>
</comment>
<evidence type="ECO:0000256" key="6">
    <source>
        <dbReference type="ARBA" id="ARBA00023136"/>
    </source>
</evidence>
<keyword evidence="4 17" id="KW-0812">Transmembrane</keyword>
<protein>
    <submittedName>
        <fullName evidence="18">Uncharacterized protein</fullName>
    </submittedName>
</protein>
<keyword evidence="19" id="KW-1185">Reference proteome</keyword>
<comment type="catalytic activity">
    <reaction evidence="10">
        <text>12-octadecanoyloxy-octadecanoate + H2O = 12-hydroxyoctadecanoate + octadecanoate + H(+)</text>
        <dbReference type="Rhea" id="RHEA:52080"/>
        <dbReference type="ChEBI" id="CHEBI:15377"/>
        <dbReference type="ChEBI" id="CHEBI:15378"/>
        <dbReference type="ChEBI" id="CHEBI:25629"/>
        <dbReference type="ChEBI" id="CHEBI:84201"/>
        <dbReference type="ChEBI" id="CHEBI:136330"/>
    </reaction>
    <physiologicalReaction direction="left-to-right" evidence="10">
        <dbReference type="Rhea" id="RHEA:52081"/>
    </physiologicalReaction>
</comment>